<sequence>MTEEKTLSYREGSLKHSFQQMRNRTQHRINLKQFSLFVSSFLTTRHLSDLTIYGHSSNLLKS</sequence>
<reference evidence="1 2" key="1">
    <citation type="submission" date="2015-04" db="EMBL/GenBank/DDBJ databases">
        <authorList>
            <person name="Syromyatnikov M.Y."/>
            <person name="Popov V.N."/>
        </authorList>
    </citation>
    <scope>NUCLEOTIDE SEQUENCE [LARGE SCALE GENOMIC DNA]</scope>
</reference>
<dbReference type="Proteomes" id="UP000183832">
    <property type="component" value="Unassembled WGS sequence"/>
</dbReference>
<gene>
    <name evidence="1" type="ORF">CLUMA_CG008819</name>
</gene>
<organism evidence="1 2">
    <name type="scientific">Clunio marinus</name>
    <dbReference type="NCBI Taxonomy" id="568069"/>
    <lineage>
        <taxon>Eukaryota</taxon>
        <taxon>Metazoa</taxon>
        <taxon>Ecdysozoa</taxon>
        <taxon>Arthropoda</taxon>
        <taxon>Hexapoda</taxon>
        <taxon>Insecta</taxon>
        <taxon>Pterygota</taxon>
        <taxon>Neoptera</taxon>
        <taxon>Endopterygota</taxon>
        <taxon>Diptera</taxon>
        <taxon>Nematocera</taxon>
        <taxon>Chironomoidea</taxon>
        <taxon>Chironomidae</taxon>
        <taxon>Clunio</taxon>
    </lineage>
</organism>
<dbReference type="AlphaFoldDB" id="A0A1J1I506"/>
<name>A0A1J1I506_9DIPT</name>
<dbReference type="EMBL" id="CVRI01000041">
    <property type="protein sequence ID" value="CRK95365.1"/>
    <property type="molecule type" value="Genomic_DNA"/>
</dbReference>
<keyword evidence="2" id="KW-1185">Reference proteome</keyword>
<protein>
    <submittedName>
        <fullName evidence="1">CLUMA_CG008819, isoform A</fullName>
    </submittedName>
</protein>
<evidence type="ECO:0000313" key="2">
    <source>
        <dbReference type="Proteomes" id="UP000183832"/>
    </source>
</evidence>
<evidence type="ECO:0000313" key="1">
    <source>
        <dbReference type="EMBL" id="CRK95365.1"/>
    </source>
</evidence>
<accession>A0A1J1I506</accession>
<proteinExistence type="predicted"/>